<evidence type="ECO:0000313" key="1">
    <source>
        <dbReference type="EMBL" id="TDF73680.1"/>
    </source>
</evidence>
<accession>A0AC61QK57</accession>
<protein>
    <submittedName>
        <fullName evidence="1">Uncharacterized protein</fullName>
    </submittedName>
</protein>
<dbReference type="EMBL" id="SMOG01000004">
    <property type="protein sequence ID" value="TDF73680.1"/>
    <property type="molecule type" value="Genomic_DNA"/>
</dbReference>
<keyword evidence="2" id="KW-1185">Reference proteome</keyword>
<sequence length="145" mass="16499">MKFKIILLIVITLFIGSCLQRNNPLDPVGNPNVIVPDEVRDISCTASPPGATHKYVIIRWTANNPENTDGYKVYRGLAYSANYTCVDTVYTNECNHGSKAWHTVLPGDYWYRVSGYKDIYDINTHQYIGRLEGRLSEARFVRVPL</sequence>
<comment type="caution">
    <text evidence="1">The sequence shown here is derived from an EMBL/GenBank/DDBJ whole genome shotgun (WGS) entry which is preliminary data.</text>
</comment>
<organism evidence="1 2">
    <name type="scientific">Candidatus Syntrophosphaera thermopropionivorans</name>
    <dbReference type="NCBI Taxonomy" id="2593015"/>
    <lineage>
        <taxon>Bacteria</taxon>
        <taxon>Pseudomonadati</taxon>
        <taxon>Candidatus Cloacimonadota</taxon>
        <taxon>Candidatus Cloacimonadia</taxon>
        <taxon>Candidatus Cloacimonadales</taxon>
        <taxon>Candidatus Cloacimonadaceae</taxon>
        <taxon>Candidatus Syntrophosphaera</taxon>
    </lineage>
</organism>
<gene>
    <name evidence="1" type="ORF">E0946_02660</name>
</gene>
<proteinExistence type="predicted"/>
<dbReference type="Proteomes" id="UP000294588">
    <property type="component" value="Unassembled WGS sequence"/>
</dbReference>
<evidence type="ECO:0000313" key="2">
    <source>
        <dbReference type="Proteomes" id="UP000294588"/>
    </source>
</evidence>
<name>A0AC61QK57_9BACT</name>
<reference evidence="1" key="1">
    <citation type="submission" date="2019-03" db="EMBL/GenBank/DDBJ databases">
        <title>Candidatus Syntrophosphaera thermopropionivorans: a novel player in syntrophic propionate oxidation during anaerobic digestion.</title>
        <authorList>
            <person name="Dyksma S."/>
        </authorList>
    </citation>
    <scope>NUCLEOTIDE SEQUENCE</scope>
    <source>
        <strain evidence="1">W5</strain>
    </source>
</reference>